<dbReference type="Pfam" id="PF06013">
    <property type="entry name" value="WXG100"/>
    <property type="match status" value="1"/>
</dbReference>
<comment type="caution">
    <text evidence="2">The sequence shown here is derived from an EMBL/GenBank/DDBJ whole genome shotgun (WGS) entry which is preliminary data.</text>
</comment>
<accession>A0A9W5RFL0</accession>
<dbReference type="OrthoDB" id="4231069at2"/>
<comment type="similarity">
    <text evidence="1">Belongs to the WXG100 family.</text>
</comment>
<dbReference type="Gene3D" id="1.10.287.1060">
    <property type="entry name" value="ESAT-6-like"/>
    <property type="match status" value="1"/>
</dbReference>
<name>A0A9W5RFL0_9ACTO</name>
<gene>
    <name evidence="2" type="ORF">HMPREF9238_01390</name>
</gene>
<dbReference type="InterPro" id="IPR010310">
    <property type="entry name" value="T7SS_ESAT-6-like"/>
</dbReference>
<dbReference type="Proteomes" id="UP000014387">
    <property type="component" value="Unassembled WGS sequence"/>
</dbReference>
<dbReference type="InterPro" id="IPR036689">
    <property type="entry name" value="ESAT-6-like_sf"/>
</dbReference>
<dbReference type="AlphaFoldDB" id="A0A9W5RFL0"/>
<proteinExistence type="inferred from homology"/>
<keyword evidence="3" id="KW-1185">Reference proteome</keyword>
<protein>
    <recommendedName>
        <fullName evidence="1">ESAT-6-like protein</fullName>
    </recommendedName>
</protein>
<evidence type="ECO:0000256" key="1">
    <source>
        <dbReference type="RuleBase" id="RU362001"/>
    </source>
</evidence>
<dbReference type="NCBIfam" id="TIGR03930">
    <property type="entry name" value="WXG100_ESAT6"/>
    <property type="match status" value="1"/>
</dbReference>
<dbReference type="RefSeq" id="WP_016444723.1">
    <property type="nucleotide sequence ID" value="NZ_KE150266.1"/>
</dbReference>
<sequence>MTVFHVDPTQVAQASAMVRASADSIRAQVQAMMGHLDALQGSWSGAASAQFSAAAANWRSTQVIVEQSLDEIGIQLAAAASTYSDAEAGAAALFAG</sequence>
<dbReference type="SUPFAM" id="SSF140453">
    <property type="entry name" value="EsxAB dimer-like"/>
    <property type="match status" value="1"/>
</dbReference>
<reference evidence="2 3" key="1">
    <citation type="submission" date="2013-05" db="EMBL/GenBank/DDBJ databases">
        <title>The Genome Sequence of Actinomyces europaeus ACS-120-V-COL10B.</title>
        <authorList>
            <consortium name="The Broad Institute Genomics Platform"/>
            <person name="Earl A."/>
            <person name="Ward D."/>
            <person name="Feldgarden M."/>
            <person name="Gevers D."/>
            <person name="Saerens B."/>
            <person name="Vaneechoutte M."/>
            <person name="Walker B."/>
            <person name="Young S."/>
            <person name="Zeng Q."/>
            <person name="Gargeya S."/>
            <person name="Fitzgerald M."/>
            <person name="Haas B."/>
            <person name="Abouelleil A."/>
            <person name="Allen A.W."/>
            <person name="Alvarado L."/>
            <person name="Arachchi H.M."/>
            <person name="Berlin A.M."/>
            <person name="Chapman S.B."/>
            <person name="Gainer-Dewar J."/>
            <person name="Goldberg J."/>
            <person name="Griggs A."/>
            <person name="Gujja S."/>
            <person name="Hansen M."/>
            <person name="Howarth C."/>
            <person name="Imamovic A."/>
            <person name="Ireland A."/>
            <person name="Larimer J."/>
            <person name="McCowan C."/>
            <person name="Murphy C."/>
            <person name="Pearson M."/>
            <person name="Poon T.W."/>
            <person name="Priest M."/>
            <person name="Roberts A."/>
            <person name="Saif S."/>
            <person name="Shea T."/>
            <person name="Sisk P."/>
            <person name="Sykes S."/>
            <person name="Wortman J."/>
            <person name="Nusbaum C."/>
            <person name="Birren B."/>
        </authorList>
    </citation>
    <scope>NUCLEOTIDE SEQUENCE [LARGE SCALE GENOMIC DNA]</scope>
    <source>
        <strain evidence="2 3">ACS-120-V-Col10b</strain>
    </source>
</reference>
<dbReference type="EMBL" id="AGWN01000001">
    <property type="protein sequence ID" value="EPD31613.1"/>
    <property type="molecule type" value="Genomic_DNA"/>
</dbReference>
<evidence type="ECO:0000313" key="3">
    <source>
        <dbReference type="Proteomes" id="UP000014387"/>
    </source>
</evidence>
<organism evidence="2 3">
    <name type="scientific">Gleimia europaea ACS-120-V-Col10b</name>
    <dbReference type="NCBI Taxonomy" id="883069"/>
    <lineage>
        <taxon>Bacteria</taxon>
        <taxon>Bacillati</taxon>
        <taxon>Actinomycetota</taxon>
        <taxon>Actinomycetes</taxon>
        <taxon>Actinomycetales</taxon>
        <taxon>Actinomycetaceae</taxon>
        <taxon>Gleimia</taxon>
    </lineage>
</organism>
<evidence type="ECO:0000313" key="2">
    <source>
        <dbReference type="EMBL" id="EPD31613.1"/>
    </source>
</evidence>